<sequence length="145" mass="15616">MNHSGMARAREEIDAATLLLDNGFTTQALSRAFHGAYHAAETALLVLGETRGDFSDVVSAFVRRVVRERALDPESGRVLRSLFNQSLLADHGYEPVPAAEAGAAIAAATTVVVEVEKWLADPGRSAARRGDATPLPARPPRRRSR</sequence>
<evidence type="ECO:0008006" key="4">
    <source>
        <dbReference type="Google" id="ProtNLM"/>
    </source>
</evidence>
<dbReference type="Gene3D" id="1.20.120.330">
    <property type="entry name" value="Nucleotidyltransferases domain 2"/>
    <property type="match status" value="1"/>
</dbReference>
<dbReference type="EMBL" id="BJVJ01000014">
    <property type="protein sequence ID" value="GEL22986.1"/>
    <property type="molecule type" value="Genomic_DNA"/>
</dbReference>
<keyword evidence="3" id="KW-1185">Reference proteome</keyword>
<proteinExistence type="predicted"/>
<comment type="caution">
    <text evidence="2">The sequence shown here is derived from an EMBL/GenBank/DDBJ whole genome shotgun (WGS) entry which is preliminary data.</text>
</comment>
<reference evidence="2 3" key="1">
    <citation type="submission" date="2019-07" db="EMBL/GenBank/DDBJ databases">
        <title>Whole genome shotgun sequence of Pseudonocardia sulfidoxydans NBRC 16205.</title>
        <authorList>
            <person name="Hosoyama A."/>
            <person name="Uohara A."/>
            <person name="Ohji S."/>
            <person name="Ichikawa N."/>
        </authorList>
    </citation>
    <scope>NUCLEOTIDE SEQUENCE [LARGE SCALE GENOMIC DNA]</scope>
    <source>
        <strain evidence="2 3">NBRC 16205</strain>
    </source>
</reference>
<name>A0A511DDW3_9PSEU</name>
<dbReference type="AlphaFoldDB" id="A0A511DDW3"/>
<evidence type="ECO:0000313" key="2">
    <source>
        <dbReference type="EMBL" id="GEL22986.1"/>
    </source>
</evidence>
<protein>
    <recommendedName>
        <fullName evidence="4">HEPN domain-containing protein</fullName>
    </recommendedName>
</protein>
<evidence type="ECO:0000256" key="1">
    <source>
        <dbReference type="SAM" id="MobiDB-lite"/>
    </source>
</evidence>
<accession>A0A511DDW3</accession>
<gene>
    <name evidence="2" type="ORF">PSU4_19400</name>
</gene>
<evidence type="ECO:0000313" key="3">
    <source>
        <dbReference type="Proteomes" id="UP000321685"/>
    </source>
</evidence>
<dbReference type="Proteomes" id="UP000321685">
    <property type="component" value="Unassembled WGS sequence"/>
</dbReference>
<feature type="region of interest" description="Disordered" evidence="1">
    <location>
        <begin position="123"/>
        <end position="145"/>
    </location>
</feature>
<organism evidence="2 3">
    <name type="scientific">Pseudonocardia sulfidoxydans NBRC 16205</name>
    <dbReference type="NCBI Taxonomy" id="1223511"/>
    <lineage>
        <taxon>Bacteria</taxon>
        <taxon>Bacillati</taxon>
        <taxon>Actinomycetota</taxon>
        <taxon>Actinomycetes</taxon>
        <taxon>Pseudonocardiales</taxon>
        <taxon>Pseudonocardiaceae</taxon>
        <taxon>Pseudonocardia</taxon>
    </lineage>
</organism>